<evidence type="ECO:0000259" key="8">
    <source>
        <dbReference type="PROSITE" id="PS50928"/>
    </source>
</evidence>
<feature type="transmembrane region" description="Helical" evidence="7">
    <location>
        <begin position="308"/>
        <end position="332"/>
    </location>
</feature>
<comment type="similarity">
    <text evidence="7">Belongs to the binding-protein-dependent transport system permease family.</text>
</comment>
<dbReference type="RefSeq" id="WP_208896918.1">
    <property type="nucleotide sequence ID" value="NZ_CP011497.1"/>
</dbReference>
<dbReference type="EMBL" id="CP011497">
    <property type="protein sequence ID" value="AKJ08818.1"/>
    <property type="molecule type" value="Genomic_DNA"/>
</dbReference>
<feature type="transmembrane region" description="Helical" evidence="7">
    <location>
        <begin position="205"/>
        <end position="225"/>
    </location>
</feature>
<evidence type="ECO:0000256" key="1">
    <source>
        <dbReference type="ARBA" id="ARBA00004651"/>
    </source>
</evidence>
<comment type="subcellular location">
    <subcellularLocation>
        <location evidence="1 7">Cell membrane</location>
        <topology evidence="1 7">Multi-pass membrane protein</topology>
    </subcellularLocation>
</comment>
<dbReference type="Proteomes" id="UP000035366">
    <property type="component" value="Chromosome"/>
</dbReference>
<proteinExistence type="inferred from homology"/>
<dbReference type="CDD" id="cd06261">
    <property type="entry name" value="TM_PBP2"/>
    <property type="match status" value="1"/>
</dbReference>
<dbReference type="PANTHER" id="PTHR43163">
    <property type="entry name" value="DIPEPTIDE TRANSPORT SYSTEM PERMEASE PROTEIN DPPB-RELATED"/>
    <property type="match status" value="1"/>
</dbReference>
<name>A0ABN4G4R7_9ACTN</name>
<feature type="transmembrane region" description="Helical" evidence="7">
    <location>
        <begin position="162"/>
        <end position="185"/>
    </location>
</feature>
<gene>
    <name evidence="9" type="ORF">ABB07_01830</name>
</gene>
<dbReference type="InterPro" id="IPR035906">
    <property type="entry name" value="MetI-like_sf"/>
</dbReference>
<dbReference type="PROSITE" id="PS50928">
    <property type="entry name" value="ABC_TM1"/>
    <property type="match status" value="1"/>
</dbReference>
<evidence type="ECO:0000256" key="2">
    <source>
        <dbReference type="ARBA" id="ARBA00022448"/>
    </source>
</evidence>
<evidence type="ECO:0000256" key="6">
    <source>
        <dbReference type="ARBA" id="ARBA00023136"/>
    </source>
</evidence>
<feature type="domain" description="ABC transmembrane type-1" evidence="8">
    <location>
        <begin position="123"/>
        <end position="332"/>
    </location>
</feature>
<dbReference type="Gene3D" id="1.10.3720.10">
    <property type="entry name" value="MetI-like"/>
    <property type="match status" value="1"/>
</dbReference>
<keyword evidence="2 7" id="KW-0813">Transport</keyword>
<evidence type="ECO:0000256" key="7">
    <source>
        <dbReference type="RuleBase" id="RU363032"/>
    </source>
</evidence>
<evidence type="ECO:0000256" key="5">
    <source>
        <dbReference type="ARBA" id="ARBA00022989"/>
    </source>
</evidence>
<evidence type="ECO:0000256" key="3">
    <source>
        <dbReference type="ARBA" id="ARBA00022475"/>
    </source>
</evidence>
<evidence type="ECO:0000313" key="9">
    <source>
        <dbReference type="EMBL" id="AKJ08818.1"/>
    </source>
</evidence>
<keyword evidence="5 7" id="KW-1133">Transmembrane helix</keyword>
<reference evidence="9 10" key="1">
    <citation type="journal article" date="2015" name="ISME J.">
        <title>Draft Genome Sequence of Streptomyces incarnatus NRRL8089, which Produces the Nucleoside Antibiotic Sinefungin.</title>
        <authorList>
            <person name="Oshima K."/>
            <person name="Hattori M."/>
            <person name="Shimizu H."/>
            <person name="Fukuda K."/>
            <person name="Nemoto M."/>
            <person name="Inagaki K."/>
            <person name="Tamura T."/>
        </authorList>
    </citation>
    <scope>NUCLEOTIDE SEQUENCE [LARGE SCALE GENOMIC DNA]</scope>
    <source>
        <strain evidence="9 10">NRRL 8089</strain>
    </source>
</reference>
<feature type="transmembrane region" description="Helical" evidence="7">
    <location>
        <begin position="32"/>
        <end position="52"/>
    </location>
</feature>
<dbReference type="InterPro" id="IPR000515">
    <property type="entry name" value="MetI-like"/>
</dbReference>
<dbReference type="InterPro" id="IPR045621">
    <property type="entry name" value="BPD_transp_1_N"/>
</dbReference>
<keyword evidence="10" id="KW-1185">Reference proteome</keyword>
<keyword evidence="3" id="KW-1003">Cell membrane</keyword>
<evidence type="ECO:0000256" key="4">
    <source>
        <dbReference type="ARBA" id="ARBA00022692"/>
    </source>
</evidence>
<keyword evidence="6 7" id="KW-0472">Membrane</keyword>
<dbReference type="Pfam" id="PF00528">
    <property type="entry name" value="BPD_transp_1"/>
    <property type="match status" value="1"/>
</dbReference>
<organism evidence="9 10">
    <name type="scientific">Streptomyces incarnatus</name>
    <dbReference type="NCBI Taxonomy" id="665007"/>
    <lineage>
        <taxon>Bacteria</taxon>
        <taxon>Bacillati</taxon>
        <taxon>Actinomycetota</taxon>
        <taxon>Actinomycetes</taxon>
        <taxon>Kitasatosporales</taxon>
        <taxon>Streptomycetaceae</taxon>
        <taxon>Streptomyces</taxon>
    </lineage>
</organism>
<feature type="transmembrane region" description="Helical" evidence="7">
    <location>
        <begin position="127"/>
        <end position="150"/>
    </location>
</feature>
<evidence type="ECO:0000313" key="10">
    <source>
        <dbReference type="Proteomes" id="UP000035366"/>
    </source>
</evidence>
<dbReference type="SUPFAM" id="SSF161098">
    <property type="entry name" value="MetI-like"/>
    <property type="match status" value="1"/>
</dbReference>
<sequence length="342" mass="35372">MAAPTLSRDAPAALGAAEVRRRPALARPLRRALVLLFLVVVPVVLLSSLIVFTLGHLSPVDPAAARLGENATAADVARLHRLWGLDQPFAQQYLSWLGHALTGDLGRSYLTDIPVADAIAQRLPVDLSVALVALVAAVLIGFPAGIAAGVRPGGRVDKAVTALGSLAVTVPVFLVGIWLVQLFAVHLTWLPATGYAPPAAGIGEWLRHVLLPGLSLSFVVATALARQLRTSLAGALAENFVVGATLRGLSARRVLFVHVLRTAAGPAVSLIGLEVPELLGGAVVVETVFGLPGLGQYALSGAASHDTAVVQGVLLVTVGVVLVANLLVDALIGRLRPETRKG</sequence>
<keyword evidence="4 7" id="KW-0812">Transmembrane</keyword>
<dbReference type="PANTHER" id="PTHR43163:SF3">
    <property type="entry name" value="PEPTIDE ABC TRANSPORTER PERMEASE PROTEIN"/>
    <property type="match status" value="1"/>
</dbReference>
<dbReference type="Pfam" id="PF19300">
    <property type="entry name" value="BPD_transp_1_N"/>
    <property type="match status" value="1"/>
</dbReference>
<protein>
    <submittedName>
        <fullName evidence="9">ABC transporter permease</fullName>
    </submittedName>
</protein>
<accession>A0ABN4G4R7</accession>